<keyword evidence="3" id="KW-0482">Metalloprotease</keyword>
<keyword evidence="1" id="KW-0472">Membrane</keyword>
<sequence length="228" mass="26260">MTNRNLYKGRTSMEKTTYTKWDGFRAIILYVVGCIIPVICCGILPQTRISYDTINILLFTLDYIPILLCLMFVKYEKRGLSSIGIRLTKSWKHIIILLIGTVIMVSINGVFSCIFMEKTHITTLFGSYINILIFLPGAIEEELTCRAYLQTRLRGLIDNEKLVLFIGAFLFLLSHYPVKWCVGKWFLPIDSVILLIILGLVCGIQYNKTNNVWIPIITHFIYNMVQFV</sequence>
<evidence type="ECO:0000313" key="3">
    <source>
        <dbReference type="EMBL" id="MBE5918708.1"/>
    </source>
</evidence>
<feature type="domain" description="CAAX prenyl protease 2/Lysostaphin resistance protein A-like" evidence="2">
    <location>
        <begin position="131"/>
        <end position="225"/>
    </location>
</feature>
<dbReference type="Proteomes" id="UP000766246">
    <property type="component" value="Unassembled WGS sequence"/>
</dbReference>
<dbReference type="InterPro" id="IPR003675">
    <property type="entry name" value="Rce1/LyrA-like_dom"/>
</dbReference>
<comment type="caution">
    <text evidence="3">The sequence shown here is derived from an EMBL/GenBank/DDBJ whole genome shotgun (WGS) entry which is preliminary data.</text>
</comment>
<keyword evidence="1" id="KW-0812">Transmembrane</keyword>
<keyword evidence="3" id="KW-0645">Protease</keyword>
<reference evidence="3" key="1">
    <citation type="submission" date="2019-04" db="EMBL/GenBank/DDBJ databases">
        <title>Evolution of Biomass-Degrading Anaerobic Consortia Revealed by Metagenomics.</title>
        <authorList>
            <person name="Peng X."/>
        </authorList>
    </citation>
    <scope>NUCLEOTIDE SEQUENCE</scope>
    <source>
        <strain evidence="3">SIG311</strain>
    </source>
</reference>
<feature type="transmembrane region" description="Helical" evidence="1">
    <location>
        <begin position="121"/>
        <end position="139"/>
    </location>
</feature>
<dbReference type="Pfam" id="PF02517">
    <property type="entry name" value="Rce1-like"/>
    <property type="match status" value="1"/>
</dbReference>
<keyword evidence="1" id="KW-1133">Transmembrane helix</keyword>
<evidence type="ECO:0000313" key="4">
    <source>
        <dbReference type="Proteomes" id="UP000766246"/>
    </source>
</evidence>
<proteinExistence type="predicted"/>
<protein>
    <submittedName>
        <fullName evidence="3">CPBP family intramembrane metalloprotease</fullName>
    </submittedName>
</protein>
<dbReference type="AlphaFoldDB" id="A0A927YPP8"/>
<feature type="transmembrane region" description="Helical" evidence="1">
    <location>
        <begin position="94"/>
        <end position="115"/>
    </location>
</feature>
<evidence type="ECO:0000259" key="2">
    <source>
        <dbReference type="Pfam" id="PF02517"/>
    </source>
</evidence>
<name>A0A927YPP8_9FIRM</name>
<feature type="transmembrane region" description="Helical" evidence="1">
    <location>
        <begin position="53"/>
        <end position="73"/>
    </location>
</feature>
<feature type="transmembrane region" description="Helical" evidence="1">
    <location>
        <begin position="27"/>
        <end position="47"/>
    </location>
</feature>
<accession>A0A927YPP8</accession>
<organism evidence="3 4">
    <name type="scientific">Pseudobutyrivibrio ruminis</name>
    <dbReference type="NCBI Taxonomy" id="46206"/>
    <lineage>
        <taxon>Bacteria</taxon>
        <taxon>Bacillati</taxon>
        <taxon>Bacillota</taxon>
        <taxon>Clostridia</taxon>
        <taxon>Lachnospirales</taxon>
        <taxon>Lachnospiraceae</taxon>
        <taxon>Pseudobutyrivibrio</taxon>
    </lineage>
</organism>
<evidence type="ECO:0000256" key="1">
    <source>
        <dbReference type="SAM" id="Phobius"/>
    </source>
</evidence>
<dbReference type="GO" id="GO:0008237">
    <property type="term" value="F:metallopeptidase activity"/>
    <property type="evidence" value="ECO:0007669"/>
    <property type="project" value="UniProtKB-KW"/>
</dbReference>
<dbReference type="GO" id="GO:0004175">
    <property type="term" value="F:endopeptidase activity"/>
    <property type="evidence" value="ECO:0007669"/>
    <property type="project" value="UniProtKB-ARBA"/>
</dbReference>
<keyword evidence="3" id="KW-0378">Hydrolase</keyword>
<feature type="transmembrane region" description="Helical" evidence="1">
    <location>
        <begin position="185"/>
        <end position="204"/>
    </location>
</feature>
<gene>
    <name evidence="3" type="ORF">E7272_02585</name>
</gene>
<dbReference type="GO" id="GO:0080120">
    <property type="term" value="P:CAAX-box protein maturation"/>
    <property type="evidence" value="ECO:0007669"/>
    <property type="project" value="UniProtKB-ARBA"/>
</dbReference>
<dbReference type="EMBL" id="SVER01000005">
    <property type="protein sequence ID" value="MBE5918708.1"/>
    <property type="molecule type" value="Genomic_DNA"/>
</dbReference>
<feature type="transmembrane region" description="Helical" evidence="1">
    <location>
        <begin position="162"/>
        <end position="179"/>
    </location>
</feature>